<feature type="compositionally biased region" description="Basic residues" evidence="1">
    <location>
        <begin position="60"/>
        <end position="74"/>
    </location>
</feature>
<dbReference type="AlphaFoldDB" id="A0AAW1VJ43"/>
<sequence length="218" mass="23378">MGTKVVIGVEYESQPVVCNLYSIIGHNASTCMVVLPKSTMSTLIGKPVVAERGRAAVRSPSRRRRGSLSRRRSFHRNPSISIPECSLHSAHLLIDHASVLPHVPVKDAAPSFSSSDHSIPWPPGFQNPVLEIPQASTSATTPPVGSRPINLALEVDSADADVSLPLVDIEEGEFTPVVSKKSKKMSKVPTKARGKRVNSKPAPGRALLLKGAMQRSSK</sequence>
<dbReference type="Proteomes" id="UP001457282">
    <property type="component" value="Unassembled WGS sequence"/>
</dbReference>
<gene>
    <name evidence="2" type="ORF">M0R45_001019</name>
</gene>
<comment type="caution">
    <text evidence="2">The sequence shown here is derived from an EMBL/GenBank/DDBJ whole genome shotgun (WGS) entry which is preliminary data.</text>
</comment>
<keyword evidence="3" id="KW-1185">Reference proteome</keyword>
<organism evidence="2 3">
    <name type="scientific">Rubus argutus</name>
    <name type="common">Southern blackberry</name>
    <dbReference type="NCBI Taxonomy" id="59490"/>
    <lineage>
        <taxon>Eukaryota</taxon>
        <taxon>Viridiplantae</taxon>
        <taxon>Streptophyta</taxon>
        <taxon>Embryophyta</taxon>
        <taxon>Tracheophyta</taxon>
        <taxon>Spermatophyta</taxon>
        <taxon>Magnoliopsida</taxon>
        <taxon>eudicotyledons</taxon>
        <taxon>Gunneridae</taxon>
        <taxon>Pentapetalae</taxon>
        <taxon>rosids</taxon>
        <taxon>fabids</taxon>
        <taxon>Rosales</taxon>
        <taxon>Rosaceae</taxon>
        <taxon>Rosoideae</taxon>
        <taxon>Rosoideae incertae sedis</taxon>
        <taxon>Rubus</taxon>
    </lineage>
</organism>
<name>A0AAW1VJ43_RUBAR</name>
<proteinExistence type="predicted"/>
<feature type="region of interest" description="Disordered" evidence="1">
    <location>
        <begin position="178"/>
        <end position="218"/>
    </location>
</feature>
<evidence type="ECO:0000313" key="2">
    <source>
        <dbReference type="EMBL" id="KAK9903718.1"/>
    </source>
</evidence>
<protein>
    <submittedName>
        <fullName evidence="2">Uncharacterized protein</fullName>
    </submittedName>
</protein>
<feature type="region of interest" description="Disordered" evidence="1">
    <location>
        <begin position="54"/>
        <end position="74"/>
    </location>
</feature>
<dbReference type="EMBL" id="JBEDUW010000214">
    <property type="protein sequence ID" value="KAK9903718.1"/>
    <property type="molecule type" value="Genomic_DNA"/>
</dbReference>
<evidence type="ECO:0000256" key="1">
    <source>
        <dbReference type="SAM" id="MobiDB-lite"/>
    </source>
</evidence>
<accession>A0AAW1VJ43</accession>
<feature type="compositionally biased region" description="Basic residues" evidence="1">
    <location>
        <begin position="180"/>
        <end position="198"/>
    </location>
</feature>
<evidence type="ECO:0000313" key="3">
    <source>
        <dbReference type="Proteomes" id="UP001457282"/>
    </source>
</evidence>
<reference evidence="2 3" key="1">
    <citation type="journal article" date="2023" name="G3 (Bethesda)">
        <title>A chromosome-length genome assembly and annotation of blackberry (Rubus argutus, cv. 'Hillquist').</title>
        <authorList>
            <person name="Bruna T."/>
            <person name="Aryal R."/>
            <person name="Dudchenko O."/>
            <person name="Sargent D.J."/>
            <person name="Mead D."/>
            <person name="Buti M."/>
            <person name="Cavallini A."/>
            <person name="Hytonen T."/>
            <person name="Andres J."/>
            <person name="Pham M."/>
            <person name="Weisz D."/>
            <person name="Mascagni F."/>
            <person name="Usai G."/>
            <person name="Natali L."/>
            <person name="Bassil N."/>
            <person name="Fernandez G.E."/>
            <person name="Lomsadze A."/>
            <person name="Armour M."/>
            <person name="Olukolu B."/>
            <person name="Poorten T."/>
            <person name="Britton C."/>
            <person name="Davik J."/>
            <person name="Ashrafi H."/>
            <person name="Aiden E.L."/>
            <person name="Borodovsky M."/>
            <person name="Worthington M."/>
        </authorList>
    </citation>
    <scope>NUCLEOTIDE SEQUENCE [LARGE SCALE GENOMIC DNA]</scope>
    <source>
        <strain evidence="2">PI 553951</strain>
    </source>
</reference>